<sequence length="255" mass="26967">MKRIIFGAFLFGAAALGLAGAANAANDNQYDFLYGSTDALVLGPTGIPTPSANYISNGIDLYLGPLGYNGTLASTLPLTMPNTFDFLNSVPQGQAILVDAILADYNAGEMGCDASGICTDPLTIFTYSQSSLIAGYAQEQLADAGVPSDALRFVMLGANPAAVPTDLYPTEVFNIKGDIYSDYLSTSDWINLLLGGINWQEVLYGLALHEAYFGLTADQIDSATTVVDGMTTFNEIPTLDIGDLFQALFNAFFAV</sequence>
<reference evidence="3 4" key="1">
    <citation type="submission" date="2023-08" db="EMBL/GenBank/DDBJ databases">
        <authorList>
            <person name="Folkvardsen B D."/>
            <person name="Norman A."/>
        </authorList>
    </citation>
    <scope>NUCLEOTIDE SEQUENCE [LARGE SCALE GENOMIC DNA]</scope>
    <source>
        <strain evidence="3 4">Mu0102</strain>
    </source>
</reference>
<evidence type="ECO:0000259" key="2">
    <source>
        <dbReference type="Pfam" id="PF08237"/>
    </source>
</evidence>
<name>A0ABM9LNC1_9MYCO</name>
<dbReference type="Proteomes" id="UP001190464">
    <property type="component" value="Chromosome"/>
</dbReference>
<evidence type="ECO:0000256" key="1">
    <source>
        <dbReference type="SAM" id="SignalP"/>
    </source>
</evidence>
<feature type="chain" id="PRO_5046142711" evidence="1">
    <location>
        <begin position="25"/>
        <end position="255"/>
    </location>
</feature>
<keyword evidence="1" id="KW-0732">Signal</keyword>
<protein>
    <submittedName>
        <fullName evidence="3">PE-PPE domain-containing protein</fullName>
    </submittedName>
</protein>
<dbReference type="InterPro" id="IPR013228">
    <property type="entry name" value="PE-PPE_C"/>
</dbReference>
<evidence type="ECO:0000313" key="3">
    <source>
        <dbReference type="EMBL" id="CAJ1501974.1"/>
    </source>
</evidence>
<organism evidence="3 4">
    <name type="scientific">[Mycobacterium] holstebronense</name>
    <dbReference type="NCBI Taxonomy" id="3064288"/>
    <lineage>
        <taxon>Bacteria</taxon>
        <taxon>Bacillati</taxon>
        <taxon>Actinomycetota</taxon>
        <taxon>Actinomycetes</taxon>
        <taxon>Mycobacteriales</taxon>
        <taxon>Mycobacteriaceae</taxon>
        <taxon>Mycolicibacterium</taxon>
    </lineage>
</organism>
<feature type="domain" description="PE-PPE" evidence="2">
    <location>
        <begin position="76"/>
        <end position="158"/>
    </location>
</feature>
<gene>
    <name evidence="3" type="ORF">MU0102_001621</name>
</gene>
<feature type="signal peptide" evidence="1">
    <location>
        <begin position="1"/>
        <end position="24"/>
    </location>
</feature>
<keyword evidence="4" id="KW-1185">Reference proteome</keyword>
<dbReference type="EMBL" id="OY726398">
    <property type="protein sequence ID" value="CAJ1501974.1"/>
    <property type="molecule type" value="Genomic_DNA"/>
</dbReference>
<evidence type="ECO:0000313" key="4">
    <source>
        <dbReference type="Proteomes" id="UP001190464"/>
    </source>
</evidence>
<dbReference type="RefSeq" id="WP_308486383.1">
    <property type="nucleotide sequence ID" value="NZ_OY726398.1"/>
</dbReference>
<dbReference type="Pfam" id="PF08237">
    <property type="entry name" value="PE-PPE"/>
    <property type="match status" value="1"/>
</dbReference>
<proteinExistence type="predicted"/>
<accession>A0ABM9LNC1</accession>